<dbReference type="InterPro" id="IPR021497">
    <property type="entry name" value="GTA_holin_3TM"/>
</dbReference>
<dbReference type="EMBL" id="UOFQ01000162">
    <property type="protein sequence ID" value="VAW89939.1"/>
    <property type="molecule type" value="Genomic_DNA"/>
</dbReference>
<dbReference type="AlphaFoldDB" id="A0A3B0ZV87"/>
<evidence type="ECO:0008006" key="3">
    <source>
        <dbReference type="Google" id="ProtNLM"/>
    </source>
</evidence>
<feature type="transmembrane region" description="Helical" evidence="1">
    <location>
        <begin position="121"/>
        <end position="138"/>
    </location>
</feature>
<keyword evidence="1" id="KW-1133">Transmembrane helix</keyword>
<sequence>MSFLSKLMGGGDVVKSVGDALDNLFTSDEERLEAERELTKAKRSFDYKESKLVAEQNIAQMEVNKADANSGNFFQAGWRPAIGWVGAFALAYQFILYPLLVWALAVSSLDIEPPPLIDANALYPIITGMLGIAGMRSFDKLKKTDTKR</sequence>
<keyword evidence="1" id="KW-0812">Transmembrane</keyword>
<keyword evidence="1" id="KW-0472">Membrane</keyword>
<dbReference type="Pfam" id="PF11351">
    <property type="entry name" value="GTA_holin_3TM"/>
    <property type="match status" value="1"/>
</dbReference>
<proteinExistence type="predicted"/>
<accession>A0A3B0ZV87</accession>
<organism evidence="2">
    <name type="scientific">hydrothermal vent metagenome</name>
    <dbReference type="NCBI Taxonomy" id="652676"/>
    <lineage>
        <taxon>unclassified sequences</taxon>
        <taxon>metagenomes</taxon>
        <taxon>ecological metagenomes</taxon>
    </lineage>
</organism>
<gene>
    <name evidence="2" type="ORF">MNBD_GAMMA17-2040</name>
</gene>
<feature type="transmembrane region" description="Helical" evidence="1">
    <location>
        <begin position="81"/>
        <end position="101"/>
    </location>
</feature>
<evidence type="ECO:0000256" key="1">
    <source>
        <dbReference type="SAM" id="Phobius"/>
    </source>
</evidence>
<reference evidence="2" key="1">
    <citation type="submission" date="2018-06" db="EMBL/GenBank/DDBJ databases">
        <authorList>
            <person name="Zhirakovskaya E."/>
        </authorList>
    </citation>
    <scope>NUCLEOTIDE SEQUENCE</scope>
</reference>
<name>A0A3B0ZV87_9ZZZZ</name>
<evidence type="ECO:0000313" key="2">
    <source>
        <dbReference type="EMBL" id="VAW89939.1"/>
    </source>
</evidence>
<protein>
    <recommendedName>
        <fullName evidence="3">Holin of 3TMs, for gene-transfer release</fullName>
    </recommendedName>
</protein>